<sequence>MAHSLVGCKVRLTAEKIHRSKTKGLPRINTCRSNDPESSRRFQTAFNAKVDTFSFSATDIDSRWYHLRDGIYTSALTAFGKKDRRNADWYETHWDEMQPASEAKRQALLAYKQNPCISTRNALGSARSKAQQAARWCANDYWQNLCSRIQTVADSGNARGMAGEVITDQDKQLERWVEHYLDLYATQNVVTDTALDAFPSLSVMEKLDAPPSAEELGKAIDCLSRGRAPGRGGIPSEVLKTGKPALLQHLHELLCLCWEKGHVPRDMRDASIVTLYKNKGDRSNFSNYRGISLFNIVGKVFARVVLARLQSLASRVNIYVVFWQTAAPTITHAYYGHFIAFTDGYNEFVPHL</sequence>
<evidence type="ECO:0000313" key="2">
    <source>
        <dbReference type="Proteomes" id="UP000597762"/>
    </source>
</evidence>
<dbReference type="Proteomes" id="UP000597762">
    <property type="component" value="Unassembled WGS sequence"/>
</dbReference>
<evidence type="ECO:0000313" key="1">
    <source>
        <dbReference type="EMBL" id="CAE1309650.1"/>
    </source>
</evidence>
<dbReference type="OrthoDB" id="10071239at2759"/>
<name>A0A812DVY3_ACAPH</name>
<dbReference type="EMBL" id="CAHIKZ030004332">
    <property type="protein sequence ID" value="CAE1309650.1"/>
    <property type="molecule type" value="Genomic_DNA"/>
</dbReference>
<organism evidence="1 2">
    <name type="scientific">Acanthosepion pharaonis</name>
    <name type="common">Pharaoh cuttlefish</name>
    <name type="synonym">Sepia pharaonis</name>
    <dbReference type="NCBI Taxonomy" id="158019"/>
    <lineage>
        <taxon>Eukaryota</taxon>
        <taxon>Metazoa</taxon>
        <taxon>Spiralia</taxon>
        <taxon>Lophotrochozoa</taxon>
        <taxon>Mollusca</taxon>
        <taxon>Cephalopoda</taxon>
        <taxon>Coleoidea</taxon>
        <taxon>Decapodiformes</taxon>
        <taxon>Sepiida</taxon>
        <taxon>Sepiina</taxon>
        <taxon>Sepiidae</taxon>
        <taxon>Acanthosepion</taxon>
    </lineage>
</organism>
<proteinExistence type="predicted"/>
<gene>
    <name evidence="1" type="ORF">SPHA_61359</name>
</gene>
<accession>A0A812DVY3</accession>
<comment type="caution">
    <text evidence="1">The sequence shown here is derived from an EMBL/GenBank/DDBJ whole genome shotgun (WGS) entry which is preliminary data.</text>
</comment>
<reference evidence="1" key="1">
    <citation type="submission" date="2021-01" db="EMBL/GenBank/DDBJ databases">
        <authorList>
            <person name="Li R."/>
            <person name="Bekaert M."/>
        </authorList>
    </citation>
    <scope>NUCLEOTIDE SEQUENCE</scope>
    <source>
        <strain evidence="1">Farmed</strain>
    </source>
</reference>
<dbReference type="PANTHER" id="PTHR19446">
    <property type="entry name" value="REVERSE TRANSCRIPTASES"/>
    <property type="match status" value="1"/>
</dbReference>
<dbReference type="AlphaFoldDB" id="A0A812DVY3"/>
<protein>
    <submittedName>
        <fullName evidence="1">Uncharacterized protein</fullName>
    </submittedName>
</protein>
<keyword evidence="2" id="KW-1185">Reference proteome</keyword>